<dbReference type="InterPro" id="IPR036439">
    <property type="entry name" value="Dockerin_dom_sf"/>
</dbReference>
<dbReference type="PROSITE" id="PS00018">
    <property type="entry name" value="EF_HAND_1"/>
    <property type="match status" value="2"/>
</dbReference>
<evidence type="ECO:0000256" key="1">
    <source>
        <dbReference type="SAM" id="SignalP"/>
    </source>
</evidence>
<gene>
    <name evidence="2" type="ORF">HNQ40_003391</name>
</gene>
<dbReference type="InterPro" id="IPR013424">
    <property type="entry name" value="Ice-binding_C"/>
</dbReference>
<dbReference type="Proteomes" id="UP000541810">
    <property type="component" value="Unassembled WGS sequence"/>
</dbReference>
<keyword evidence="1" id="KW-0732">Signal</keyword>
<keyword evidence="3" id="KW-1185">Reference proteome</keyword>
<reference evidence="2 3" key="1">
    <citation type="submission" date="2020-08" db="EMBL/GenBank/DDBJ databases">
        <title>Genomic Encyclopedia of Type Strains, Phase IV (KMG-IV): sequencing the most valuable type-strain genomes for metagenomic binning, comparative biology and taxonomic classification.</title>
        <authorList>
            <person name="Goeker M."/>
        </authorList>
    </citation>
    <scope>NUCLEOTIDE SEQUENCE [LARGE SCALE GENOMIC DNA]</scope>
    <source>
        <strain evidence="2 3">DSM 103725</strain>
    </source>
</reference>
<name>A0A7X0H963_9BACT</name>
<dbReference type="SUPFAM" id="SSF63446">
    <property type="entry name" value="Type I dockerin domain"/>
    <property type="match status" value="1"/>
</dbReference>
<feature type="chain" id="PRO_5030983883" description="PEP-CTERM protein-sorting domain-containing protein" evidence="1">
    <location>
        <begin position="23"/>
        <end position="460"/>
    </location>
</feature>
<dbReference type="NCBIfam" id="TIGR02595">
    <property type="entry name" value="PEP_CTERM"/>
    <property type="match status" value="1"/>
</dbReference>
<dbReference type="RefSeq" id="WP_184679041.1">
    <property type="nucleotide sequence ID" value="NZ_JACHGY010000001.1"/>
</dbReference>
<sequence>MKYWVWTLCCCGLSLNTMHVEALEYTFASPLVDINDFVISGTPADVVGSFETSFNPTTNSEIRTVLEFDISRRPRFGQVIGRQLYLDPGGATFSGTVGGRLALYSRVGNGVAEAADADTPPSSTAVFSGITDPIPYNLAPFSTDLIQVNSIFNGANPYIAVSTFALDFNRNVSLPDTASTDIFDEPRIDTVIQLPDSGTLNLGAYSDAQFQRSLVDSPSPWRLAAGVDPLKVQRSAGGLESRAQLEFDLRDVPARDRAHLLSATLSLDTVDFTPADGAEAAHFEVYAFEGGDPISAATAGVAEQYNLQLGEFSLDSTEPVAVDLAPAFLELLANFSVLRLEILETGSGASFEFSADASTLALAYRARRDPFLVAGDYNGNGVVDAADYTVWQDSFGSTADLRADGNDNGVVDAADYTLWQDNFGAESAAAAGTVPEPSTLGFVGVLAGGLLTARRKNLKP</sequence>
<proteinExistence type="predicted"/>
<dbReference type="GO" id="GO:0000272">
    <property type="term" value="P:polysaccharide catabolic process"/>
    <property type="evidence" value="ECO:0007669"/>
    <property type="project" value="InterPro"/>
</dbReference>
<dbReference type="Gene3D" id="1.10.1330.10">
    <property type="entry name" value="Dockerin domain"/>
    <property type="match status" value="1"/>
</dbReference>
<comment type="caution">
    <text evidence="2">The sequence shown here is derived from an EMBL/GenBank/DDBJ whole genome shotgun (WGS) entry which is preliminary data.</text>
</comment>
<organism evidence="2 3">
    <name type="scientific">Algisphaera agarilytica</name>
    <dbReference type="NCBI Taxonomy" id="1385975"/>
    <lineage>
        <taxon>Bacteria</taxon>
        <taxon>Pseudomonadati</taxon>
        <taxon>Planctomycetota</taxon>
        <taxon>Phycisphaerae</taxon>
        <taxon>Phycisphaerales</taxon>
        <taxon>Phycisphaeraceae</taxon>
        <taxon>Algisphaera</taxon>
    </lineage>
</organism>
<evidence type="ECO:0000313" key="2">
    <source>
        <dbReference type="EMBL" id="MBB6431585.1"/>
    </source>
</evidence>
<evidence type="ECO:0008006" key="4">
    <source>
        <dbReference type="Google" id="ProtNLM"/>
    </source>
</evidence>
<protein>
    <recommendedName>
        <fullName evidence="4">PEP-CTERM protein-sorting domain-containing protein</fullName>
    </recommendedName>
</protein>
<dbReference type="InterPro" id="IPR018247">
    <property type="entry name" value="EF_Hand_1_Ca_BS"/>
</dbReference>
<dbReference type="EMBL" id="JACHGY010000001">
    <property type="protein sequence ID" value="MBB6431585.1"/>
    <property type="molecule type" value="Genomic_DNA"/>
</dbReference>
<dbReference type="AlphaFoldDB" id="A0A7X0H963"/>
<evidence type="ECO:0000313" key="3">
    <source>
        <dbReference type="Proteomes" id="UP000541810"/>
    </source>
</evidence>
<accession>A0A7X0H963</accession>
<feature type="signal peptide" evidence="1">
    <location>
        <begin position="1"/>
        <end position="22"/>
    </location>
</feature>